<evidence type="ECO:0000256" key="4">
    <source>
        <dbReference type="ARBA" id="ARBA00022723"/>
    </source>
</evidence>
<keyword evidence="7" id="KW-0067">ATP-binding</keyword>
<evidence type="ECO:0000256" key="11">
    <source>
        <dbReference type="ARBA" id="ARBA00023264"/>
    </source>
</evidence>
<evidence type="ECO:0000256" key="3">
    <source>
        <dbReference type="ARBA" id="ARBA00022679"/>
    </source>
</evidence>
<dbReference type="InterPro" id="IPR050187">
    <property type="entry name" value="Lipid_Phosphate_FormReg"/>
</dbReference>
<dbReference type="Pfam" id="PF19279">
    <property type="entry name" value="YegS_C"/>
    <property type="match status" value="1"/>
</dbReference>
<protein>
    <submittedName>
        <fullName evidence="13">Diacylglycerol kinase family lipid kinase</fullName>
    </submittedName>
</protein>
<dbReference type="EMBL" id="CP106735">
    <property type="protein sequence ID" value="UXX79638.1"/>
    <property type="molecule type" value="Genomic_DNA"/>
</dbReference>
<evidence type="ECO:0000259" key="12">
    <source>
        <dbReference type="PROSITE" id="PS50146"/>
    </source>
</evidence>
<evidence type="ECO:0000313" key="14">
    <source>
        <dbReference type="Proteomes" id="UP001062165"/>
    </source>
</evidence>
<comment type="cofactor">
    <cofactor evidence="1">
        <name>Mg(2+)</name>
        <dbReference type="ChEBI" id="CHEBI:18420"/>
    </cofactor>
</comment>
<dbReference type="Pfam" id="PF00781">
    <property type="entry name" value="DAGK_cat"/>
    <property type="match status" value="1"/>
</dbReference>
<name>A0ABY6D3F6_9BACT</name>
<keyword evidence="5" id="KW-0547">Nucleotide-binding</keyword>
<evidence type="ECO:0000256" key="5">
    <source>
        <dbReference type="ARBA" id="ARBA00022741"/>
    </source>
</evidence>
<evidence type="ECO:0000256" key="1">
    <source>
        <dbReference type="ARBA" id="ARBA00001946"/>
    </source>
</evidence>
<organism evidence="13 14">
    <name type="scientific">Reichenbachiella carrageenanivorans</name>
    <dbReference type="NCBI Taxonomy" id="2979869"/>
    <lineage>
        <taxon>Bacteria</taxon>
        <taxon>Pseudomonadati</taxon>
        <taxon>Bacteroidota</taxon>
        <taxon>Cytophagia</taxon>
        <taxon>Cytophagales</taxon>
        <taxon>Reichenbachiellaceae</taxon>
        <taxon>Reichenbachiella</taxon>
    </lineage>
</organism>
<evidence type="ECO:0000256" key="6">
    <source>
        <dbReference type="ARBA" id="ARBA00022777"/>
    </source>
</evidence>
<keyword evidence="10" id="KW-0594">Phospholipid biosynthesis</keyword>
<keyword evidence="2" id="KW-0444">Lipid biosynthesis</keyword>
<dbReference type="InterPro" id="IPR045540">
    <property type="entry name" value="YegS/DAGK_C"/>
</dbReference>
<dbReference type="InterPro" id="IPR017438">
    <property type="entry name" value="ATP-NAD_kinase_N"/>
</dbReference>
<dbReference type="GO" id="GO:0016301">
    <property type="term" value="F:kinase activity"/>
    <property type="evidence" value="ECO:0007669"/>
    <property type="project" value="UniProtKB-KW"/>
</dbReference>
<dbReference type="RefSeq" id="WP_263051369.1">
    <property type="nucleotide sequence ID" value="NZ_CP106735.1"/>
</dbReference>
<dbReference type="PROSITE" id="PS50146">
    <property type="entry name" value="DAGK"/>
    <property type="match status" value="1"/>
</dbReference>
<evidence type="ECO:0000256" key="7">
    <source>
        <dbReference type="ARBA" id="ARBA00022840"/>
    </source>
</evidence>
<evidence type="ECO:0000256" key="10">
    <source>
        <dbReference type="ARBA" id="ARBA00023209"/>
    </source>
</evidence>
<keyword evidence="4" id="KW-0479">Metal-binding</keyword>
<keyword evidence="3" id="KW-0808">Transferase</keyword>
<dbReference type="NCBIfam" id="TIGR00147">
    <property type="entry name" value="YegS/Rv2252/BmrU family lipid kinase"/>
    <property type="match status" value="1"/>
</dbReference>
<reference evidence="13" key="1">
    <citation type="submission" date="2022-10" db="EMBL/GenBank/DDBJ databases">
        <title>Comparative genomics and taxonomic characterization of three novel marine species of genus Reichenbachiella exhibiting antioxidant and polysaccharide degradation activities.</title>
        <authorList>
            <person name="Muhammad N."/>
            <person name="Lee Y.-J."/>
            <person name="Ko J."/>
            <person name="Kim S.-G."/>
        </authorList>
    </citation>
    <scope>NUCLEOTIDE SEQUENCE</scope>
    <source>
        <strain evidence="13">Wsw4-B4</strain>
    </source>
</reference>
<keyword evidence="9" id="KW-0443">Lipid metabolism</keyword>
<evidence type="ECO:0000313" key="13">
    <source>
        <dbReference type="EMBL" id="UXX79638.1"/>
    </source>
</evidence>
<proteinExistence type="predicted"/>
<dbReference type="Proteomes" id="UP001062165">
    <property type="component" value="Chromosome"/>
</dbReference>
<keyword evidence="11" id="KW-1208">Phospholipid metabolism</keyword>
<evidence type="ECO:0000256" key="8">
    <source>
        <dbReference type="ARBA" id="ARBA00022842"/>
    </source>
</evidence>
<keyword evidence="8" id="KW-0460">Magnesium</keyword>
<keyword evidence="6 13" id="KW-0418">Kinase</keyword>
<feature type="domain" description="DAGKc" evidence="12">
    <location>
        <begin position="1"/>
        <end position="131"/>
    </location>
</feature>
<evidence type="ECO:0000256" key="2">
    <source>
        <dbReference type="ARBA" id="ARBA00022516"/>
    </source>
</evidence>
<dbReference type="InterPro" id="IPR016064">
    <property type="entry name" value="NAD/diacylglycerol_kinase_sf"/>
</dbReference>
<dbReference type="InterPro" id="IPR001206">
    <property type="entry name" value="Diacylglycerol_kinase_cat_dom"/>
</dbReference>
<evidence type="ECO:0000256" key="9">
    <source>
        <dbReference type="ARBA" id="ARBA00023098"/>
    </source>
</evidence>
<dbReference type="PANTHER" id="PTHR12358:SF106">
    <property type="entry name" value="LIPID KINASE YEGS"/>
    <property type="match status" value="1"/>
</dbReference>
<dbReference type="InterPro" id="IPR005218">
    <property type="entry name" value="Diacylglycerol/lipid_kinase"/>
</dbReference>
<dbReference type="PANTHER" id="PTHR12358">
    <property type="entry name" value="SPHINGOSINE KINASE"/>
    <property type="match status" value="1"/>
</dbReference>
<keyword evidence="14" id="KW-1185">Reference proteome</keyword>
<dbReference type="SUPFAM" id="SSF111331">
    <property type="entry name" value="NAD kinase/diacylglycerol kinase-like"/>
    <property type="match status" value="1"/>
</dbReference>
<gene>
    <name evidence="13" type="ORF">N7E81_00750</name>
</gene>
<accession>A0ABY6D3F6</accession>
<dbReference type="Gene3D" id="2.60.200.40">
    <property type="match status" value="1"/>
</dbReference>
<dbReference type="SMART" id="SM00046">
    <property type="entry name" value="DAGKc"/>
    <property type="match status" value="1"/>
</dbReference>
<sequence length="290" mass="32122">MTKQRIRFVINPISGTGRVIKWSALIQQYLDSKQFDYEIKYTSAQGDATTLAIEAANQNIDIVCAVGGDGTINEVAQGLVNTTTSLAILPRGSGNGLARHFTIPTKPTQAILQLNQGKVHHMDAGLINDKLFLCVAGIGFDATVAHAFDAFGKRGLLSYAWLSLKAFLSYKPYTYNIRMDQQSIRTKAFLLTFANASQFGNNAYIAPEAHTNDGLLNLTVIKPFPLWATLGLLIKTFNKKLHLSKYCESYTFNTLTLQSDNPQTHIDGEPLLQTEELQVQVQPNCLKIFY</sequence>
<dbReference type="Gene3D" id="3.40.50.10330">
    <property type="entry name" value="Probable inorganic polyphosphate/atp-NAD kinase, domain 1"/>
    <property type="match status" value="1"/>
</dbReference>